<accession>X1EVV6</accession>
<feature type="transmembrane region" description="Helical" evidence="1">
    <location>
        <begin position="144"/>
        <end position="162"/>
    </location>
</feature>
<evidence type="ECO:0000313" key="2">
    <source>
        <dbReference type="EMBL" id="GAH37491.1"/>
    </source>
</evidence>
<comment type="caution">
    <text evidence="2">The sequence shown here is derived from an EMBL/GenBank/DDBJ whole genome shotgun (WGS) entry which is preliminary data.</text>
</comment>
<evidence type="ECO:0000256" key="1">
    <source>
        <dbReference type="SAM" id="Phobius"/>
    </source>
</evidence>
<keyword evidence="1" id="KW-0472">Membrane</keyword>
<sequence>MMTIMLYVMPWLLFVLLVITWVPWRGIFEKLWGNNPLRGKIYVEAGEQITICKGKYYTDTPKGLIYQYKYFKMGQSVIVPFDYPYRYILGCRQIRVMAGQGAAAPLGGMSDKQCVVSGGTLNAVLEAHIGTELARTIFGKTMNIMMIVIIAAGIMFVGYFLFKQFMTPTPGAIQPPAQEQQLTPEQQKA</sequence>
<keyword evidence="1" id="KW-1133">Transmembrane helix</keyword>
<gene>
    <name evidence="2" type="ORF">S03H2_10753</name>
</gene>
<name>X1EVV6_9ZZZZ</name>
<organism evidence="2">
    <name type="scientific">marine sediment metagenome</name>
    <dbReference type="NCBI Taxonomy" id="412755"/>
    <lineage>
        <taxon>unclassified sequences</taxon>
        <taxon>metagenomes</taxon>
        <taxon>ecological metagenomes</taxon>
    </lineage>
</organism>
<proteinExistence type="predicted"/>
<feature type="non-terminal residue" evidence="2">
    <location>
        <position position="189"/>
    </location>
</feature>
<protein>
    <submittedName>
        <fullName evidence="2">Uncharacterized protein</fullName>
    </submittedName>
</protein>
<keyword evidence="1" id="KW-0812">Transmembrane</keyword>
<dbReference type="AlphaFoldDB" id="X1EVV6"/>
<dbReference type="EMBL" id="BARU01005516">
    <property type="protein sequence ID" value="GAH37491.1"/>
    <property type="molecule type" value="Genomic_DNA"/>
</dbReference>
<feature type="transmembrane region" description="Helical" evidence="1">
    <location>
        <begin position="6"/>
        <end position="24"/>
    </location>
</feature>
<reference evidence="2" key="1">
    <citation type="journal article" date="2014" name="Front. Microbiol.">
        <title>High frequency of phylogenetically diverse reductive dehalogenase-homologous genes in deep subseafloor sedimentary metagenomes.</title>
        <authorList>
            <person name="Kawai M."/>
            <person name="Futagami T."/>
            <person name="Toyoda A."/>
            <person name="Takaki Y."/>
            <person name="Nishi S."/>
            <person name="Hori S."/>
            <person name="Arai W."/>
            <person name="Tsubouchi T."/>
            <person name="Morono Y."/>
            <person name="Uchiyama I."/>
            <person name="Ito T."/>
            <person name="Fujiyama A."/>
            <person name="Inagaki F."/>
            <person name="Takami H."/>
        </authorList>
    </citation>
    <scope>NUCLEOTIDE SEQUENCE</scope>
    <source>
        <strain evidence="2">Expedition CK06-06</strain>
    </source>
</reference>